<evidence type="ECO:0000313" key="1">
    <source>
        <dbReference type="EMBL" id="MBV7274611.1"/>
    </source>
</evidence>
<reference evidence="1" key="1">
    <citation type="submission" date="2020-12" db="EMBL/GenBank/DDBJ databases">
        <title>Clostridium thailandense sp. nov., a novel acetogenic bacterium isolated from peat land soil in Thailand.</title>
        <authorList>
            <person name="Chaikitkaew S."/>
            <person name="Birkeland N.K."/>
        </authorList>
    </citation>
    <scope>NUCLEOTIDE SEQUENCE</scope>
    <source>
        <strain evidence="1">PL3</strain>
    </source>
</reference>
<comment type="caution">
    <text evidence="1">The sequence shown here is derived from an EMBL/GenBank/DDBJ whole genome shotgun (WGS) entry which is preliminary data.</text>
</comment>
<proteinExistence type="predicted"/>
<accession>A0A949WS20</accession>
<organism evidence="1 2">
    <name type="scientific">Clostridium thailandense</name>
    <dbReference type="NCBI Taxonomy" id="2794346"/>
    <lineage>
        <taxon>Bacteria</taxon>
        <taxon>Bacillati</taxon>
        <taxon>Bacillota</taxon>
        <taxon>Clostridia</taxon>
        <taxon>Eubacteriales</taxon>
        <taxon>Clostridiaceae</taxon>
        <taxon>Clostridium</taxon>
    </lineage>
</organism>
<dbReference type="PROSITE" id="PS51257">
    <property type="entry name" value="PROKAR_LIPOPROTEIN"/>
    <property type="match status" value="1"/>
</dbReference>
<dbReference type="RefSeq" id="WP_218321676.1">
    <property type="nucleotide sequence ID" value="NZ_JAEEGC010000091.1"/>
</dbReference>
<sequence>MKVAIMGAGLSGLSCAITLEKNNIIPTIFEKRNCVGDRFVNGEATFSILNRPIKNDLKYLEESYGISLKATDMIKKLVVHSKNEIGSIDGPIGYINIRGRHENSYECQLERQLKSKINFNSTYEYGQLCKEFEYVILATGDGAYAVKLGNYRCDLTCTIRGATVEGEFQTSIAHVWFNYDVIPKGYAWLIPFSEKEANLVIAYPDYPNNIKLDIDTIWDNFYDIACTALGENLKITDKFEITQYIMGICDKPIIDNTYFIGNCFGTISPGLGFGQFASILTGIYSAYDLCNLEKYESLVKPLFKNYNNSLVLRRFLENLNDNSLDTIIKNLDNKLFDELINKVCSNTTELEVLKNLLPFAKFYNTLKK</sequence>
<keyword evidence="2" id="KW-1185">Reference proteome</keyword>
<dbReference type="Proteomes" id="UP000694308">
    <property type="component" value="Unassembled WGS sequence"/>
</dbReference>
<dbReference type="AlphaFoldDB" id="A0A949WS20"/>
<dbReference type="Pfam" id="PF13450">
    <property type="entry name" value="NAD_binding_8"/>
    <property type="match status" value="1"/>
</dbReference>
<protein>
    <submittedName>
        <fullName evidence="1">NAD(P)/FAD-dependent oxidoreductase</fullName>
    </submittedName>
</protein>
<dbReference type="EMBL" id="JAEEGC010000091">
    <property type="protein sequence ID" value="MBV7274611.1"/>
    <property type="molecule type" value="Genomic_DNA"/>
</dbReference>
<evidence type="ECO:0000313" key="2">
    <source>
        <dbReference type="Proteomes" id="UP000694308"/>
    </source>
</evidence>
<gene>
    <name evidence="1" type="ORF">I6U48_17090</name>
</gene>
<name>A0A949WS20_9CLOT</name>